<proteinExistence type="predicted"/>
<reference evidence="2" key="1">
    <citation type="submission" date="2023-03" db="EMBL/GenBank/DDBJ databases">
        <title>Massive genome expansion in bonnet fungi (Mycena s.s.) driven by repeated elements and novel gene families across ecological guilds.</title>
        <authorList>
            <consortium name="Lawrence Berkeley National Laboratory"/>
            <person name="Harder C.B."/>
            <person name="Miyauchi S."/>
            <person name="Viragh M."/>
            <person name="Kuo A."/>
            <person name="Thoen E."/>
            <person name="Andreopoulos B."/>
            <person name="Lu D."/>
            <person name="Skrede I."/>
            <person name="Drula E."/>
            <person name="Henrissat B."/>
            <person name="Morin E."/>
            <person name="Kohler A."/>
            <person name="Barry K."/>
            <person name="LaButti K."/>
            <person name="Morin E."/>
            <person name="Salamov A."/>
            <person name="Lipzen A."/>
            <person name="Mereny Z."/>
            <person name="Hegedus B."/>
            <person name="Baldrian P."/>
            <person name="Stursova M."/>
            <person name="Weitz H."/>
            <person name="Taylor A."/>
            <person name="Grigoriev I.V."/>
            <person name="Nagy L.G."/>
            <person name="Martin F."/>
            <person name="Kauserud H."/>
        </authorList>
    </citation>
    <scope>NUCLEOTIDE SEQUENCE</scope>
    <source>
        <strain evidence="2">CBHHK182m</strain>
    </source>
</reference>
<name>A0AAD7MJK4_9AGAR</name>
<gene>
    <name evidence="2" type="ORF">B0H16DRAFT_1336489</name>
</gene>
<evidence type="ECO:0000313" key="3">
    <source>
        <dbReference type="Proteomes" id="UP001215598"/>
    </source>
</evidence>
<dbReference type="Proteomes" id="UP001215598">
    <property type="component" value="Unassembled WGS sequence"/>
</dbReference>
<protein>
    <submittedName>
        <fullName evidence="2">Uncharacterized protein</fullName>
    </submittedName>
</protein>
<evidence type="ECO:0000256" key="1">
    <source>
        <dbReference type="SAM" id="MobiDB-lite"/>
    </source>
</evidence>
<organism evidence="2 3">
    <name type="scientific">Mycena metata</name>
    <dbReference type="NCBI Taxonomy" id="1033252"/>
    <lineage>
        <taxon>Eukaryota</taxon>
        <taxon>Fungi</taxon>
        <taxon>Dikarya</taxon>
        <taxon>Basidiomycota</taxon>
        <taxon>Agaricomycotina</taxon>
        <taxon>Agaricomycetes</taxon>
        <taxon>Agaricomycetidae</taxon>
        <taxon>Agaricales</taxon>
        <taxon>Marasmiineae</taxon>
        <taxon>Mycenaceae</taxon>
        <taxon>Mycena</taxon>
    </lineage>
</organism>
<dbReference type="EMBL" id="JARKIB010000248">
    <property type="protein sequence ID" value="KAJ7719710.1"/>
    <property type="molecule type" value="Genomic_DNA"/>
</dbReference>
<feature type="compositionally biased region" description="Polar residues" evidence="1">
    <location>
        <begin position="70"/>
        <end position="81"/>
    </location>
</feature>
<evidence type="ECO:0000313" key="2">
    <source>
        <dbReference type="EMBL" id="KAJ7719710.1"/>
    </source>
</evidence>
<comment type="caution">
    <text evidence="2">The sequence shown here is derived from an EMBL/GenBank/DDBJ whole genome shotgun (WGS) entry which is preliminary data.</text>
</comment>
<feature type="region of interest" description="Disordered" evidence="1">
    <location>
        <begin position="34"/>
        <end position="102"/>
    </location>
</feature>
<sequence length="243" mass="26963">ARTAPIRFIHLKENIVNGHLESAKNMADIACTLPRSNPPPDNELEPRIQTIPESTPPLLQDKVSADIPNDSMTPEQQSSVRARSAYPAAHRGRDRLNDLKERNRKSLLEAKSTGAFWKQVKRLSDPAPVPVSVSAQALKEVFEARLNPPKTLPESFDSAEHRMNKLLASLIPDSTLDSSPEGFFSSEWTEDDAAWLKDHIRKHSLDSATGEDAILYAEIMDIPNDVLVLLCNECVKKQDGPSV</sequence>
<feature type="non-terminal residue" evidence="2">
    <location>
        <position position="1"/>
    </location>
</feature>
<accession>A0AAD7MJK4</accession>
<keyword evidence="3" id="KW-1185">Reference proteome</keyword>
<dbReference type="AlphaFoldDB" id="A0AAD7MJK4"/>